<dbReference type="GO" id="GO:0016052">
    <property type="term" value="P:carbohydrate catabolic process"/>
    <property type="evidence" value="ECO:0007669"/>
    <property type="project" value="UniProtKB-ARBA"/>
</dbReference>
<dbReference type="Gene3D" id="3.40.1190.20">
    <property type="match status" value="1"/>
</dbReference>
<dbReference type="InterPro" id="IPR002173">
    <property type="entry name" value="Carboh/pur_kinase_PfkB_CS"/>
</dbReference>
<dbReference type="CDD" id="cd01164">
    <property type="entry name" value="FruK_PfkB_like"/>
    <property type="match status" value="1"/>
</dbReference>
<keyword evidence="5 7" id="KW-0067">ATP-binding</keyword>
<dbReference type="Pfam" id="PF00294">
    <property type="entry name" value="PfkB"/>
    <property type="match status" value="1"/>
</dbReference>
<keyword evidence="7" id="KW-0423">Lactose metabolism</keyword>
<keyword evidence="2 7" id="KW-0808">Transferase</keyword>
<dbReference type="NCBIfam" id="TIGR03168">
    <property type="entry name" value="1-PFK"/>
    <property type="match status" value="1"/>
</dbReference>
<dbReference type="GO" id="GO:0008662">
    <property type="term" value="F:1-phosphofructokinase activity"/>
    <property type="evidence" value="ECO:0007669"/>
    <property type="project" value="UniProtKB-UniRule"/>
</dbReference>
<dbReference type="SUPFAM" id="SSF53613">
    <property type="entry name" value="Ribokinase-like"/>
    <property type="match status" value="1"/>
</dbReference>
<feature type="domain" description="Carbohydrate kinase PfkB" evidence="9">
    <location>
        <begin position="11"/>
        <end position="280"/>
    </location>
</feature>
<protein>
    <recommendedName>
        <fullName evidence="7">Tagatose-6-phosphate kinase</fullName>
        <ecNumber evidence="7">2.7.1.144</ecNumber>
    </recommendedName>
</protein>
<dbReference type="GO" id="GO:0005988">
    <property type="term" value="P:lactose metabolic process"/>
    <property type="evidence" value="ECO:0007669"/>
    <property type="project" value="UniProtKB-KW"/>
</dbReference>
<dbReference type="EMBL" id="CP063367">
    <property type="protein sequence ID" value="QUM69029.1"/>
    <property type="molecule type" value="Genomic_DNA"/>
</dbReference>
<dbReference type="GO" id="GO:0005524">
    <property type="term" value="F:ATP binding"/>
    <property type="evidence" value="ECO:0007669"/>
    <property type="project" value="UniProtKB-UniRule"/>
</dbReference>
<evidence type="ECO:0000256" key="2">
    <source>
        <dbReference type="ARBA" id="ARBA00022679"/>
    </source>
</evidence>
<proteinExistence type="inferred from homology"/>
<evidence type="ECO:0000259" key="9">
    <source>
        <dbReference type="Pfam" id="PF00294"/>
    </source>
</evidence>
<organism evidence="10 11">
    <name type="scientific">Staphylococcus delphini</name>
    <dbReference type="NCBI Taxonomy" id="53344"/>
    <lineage>
        <taxon>Bacteria</taxon>
        <taxon>Bacillati</taxon>
        <taxon>Bacillota</taxon>
        <taxon>Bacilli</taxon>
        <taxon>Bacillales</taxon>
        <taxon>Staphylococcaceae</taxon>
        <taxon>Staphylococcus</taxon>
        <taxon>Staphylococcus intermedius group</taxon>
    </lineage>
</organism>
<dbReference type="NCBIfam" id="TIGR03828">
    <property type="entry name" value="pfkB"/>
    <property type="match status" value="1"/>
</dbReference>
<evidence type="ECO:0000256" key="7">
    <source>
        <dbReference type="PIRNR" id="PIRNR000535"/>
    </source>
</evidence>
<comment type="catalytic activity">
    <reaction evidence="7">
        <text>D-tagatofuranose 6-phosphate + ATP = D-tagatofuranose 1,6-bisphosphate + ADP + H(+)</text>
        <dbReference type="Rhea" id="RHEA:12420"/>
        <dbReference type="ChEBI" id="CHEBI:15378"/>
        <dbReference type="ChEBI" id="CHEBI:30616"/>
        <dbReference type="ChEBI" id="CHEBI:58694"/>
        <dbReference type="ChEBI" id="CHEBI:58695"/>
        <dbReference type="ChEBI" id="CHEBI:456216"/>
        <dbReference type="EC" id="2.7.1.144"/>
    </reaction>
</comment>
<dbReference type="EC" id="2.7.1.144" evidence="7"/>
<comment type="similarity">
    <text evidence="7">Belongs to the carbohydrate kinase PfkB family. LacC subfamily.</text>
</comment>
<evidence type="ECO:0000256" key="3">
    <source>
        <dbReference type="ARBA" id="ARBA00022741"/>
    </source>
</evidence>
<name>A0AAQ0D6E2_9STAP</name>
<evidence type="ECO:0000313" key="10">
    <source>
        <dbReference type="EMBL" id="QUM69029.1"/>
    </source>
</evidence>
<evidence type="ECO:0000256" key="6">
    <source>
        <dbReference type="ARBA" id="ARBA00047745"/>
    </source>
</evidence>
<evidence type="ECO:0000256" key="5">
    <source>
        <dbReference type="ARBA" id="ARBA00022840"/>
    </source>
</evidence>
<accession>A0AAQ0D6E2</accession>
<dbReference type="PANTHER" id="PTHR46566:SF1">
    <property type="entry name" value="1-PHOSPHOFRUCTOKINASE"/>
    <property type="match status" value="1"/>
</dbReference>
<dbReference type="PROSITE" id="PS00584">
    <property type="entry name" value="PFKB_KINASES_2"/>
    <property type="match status" value="1"/>
</dbReference>
<evidence type="ECO:0000313" key="11">
    <source>
        <dbReference type="Proteomes" id="UP000675994"/>
    </source>
</evidence>
<keyword evidence="3 7" id="KW-0547">Nucleotide-binding</keyword>
<dbReference type="AlphaFoldDB" id="A0AAQ0D6E2"/>
<dbReference type="InterPro" id="IPR029056">
    <property type="entry name" value="Ribokinase-like"/>
</dbReference>
<sequence>MIYTVTFNPSIDYVMFVDDFDAGALNRTTATAKFAGGKGINVSRVLQTLQVPSTALGFIGGFPGHFIENTLKAEGIHTAFAQVDEDTRINVKLKSQTETEINAAGPHITEAQVATLFEQLRATTSDDIVVVAGSVPSSLPDTIYIDIAKITQQTGAKLVVDAEKSLIEGILPYQPLFIKPNQHELEAMFNTKIETDQDVLTYARRLVDKGAQSVIVSLGGAGAIYADREVAYKIQAPQGQVVNTVGAGDSTVAGMIAGLSQNLALPEALTLAIASGSATAFNDDLAQYDTIQELQAHVTIQPLNEEG</sequence>
<dbReference type="PANTHER" id="PTHR46566">
    <property type="entry name" value="1-PHOSPHOFRUCTOKINASE-RELATED"/>
    <property type="match status" value="1"/>
</dbReference>
<dbReference type="InterPro" id="IPR022463">
    <property type="entry name" value="1-PFruKinase"/>
</dbReference>
<comment type="function">
    <text evidence="8">Catalyzes the ATP-dependent phosphorylation of fructose-l-phosphate to fructose-l,6-bisphosphate.</text>
</comment>
<dbReference type="GO" id="GO:0044281">
    <property type="term" value="P:small molecule metabolic process"/>
    <property type="evidence" value="ECO:0007669"/>
    <property type="project" value="UniProtKB-ARBA"/>
</dbReference>
<evidence type="ECO:0000256" key="1">
    <source>
        <dbReference type="ARBA" id="ARBA00005380"/>
    </source>
</evidence>
<evidence type="ECO:0000256" key="4">
    <source>
        <dbReference type="ARBA" id="ARBA00022777"/>
    </source>
</evidence>
<dbReference type="RefSeq" id="WP_212574730.1">
    <property type="nucleotide sequence ID" value="NZ_CP063367.1"/>
</dbReference>
<dbReference type="InterPro" id="IPR017583">
    <property type="entry name" value="Tagatose/fructose_Pkinase"/>
</dbReference>
<keyword evidence="4 8" id="KW-0418">Kinase</keyword>
<evidence type="ECO:0000256" key="8">
    <source>
        <dbReference type="RuleBase" id="RU369061"/>
    </source>
</evidence>
<dbReference type="InterPro" id="IPR011611">
    <property type="entry name" value="PfkB_dom"/>
</dbReference>
<dbReference type="FunFam" id="3.40.1190.20:FF:000001">
    <property type="entry name" value="Phosphofructokinase"/>
    <property type="match status" value="1"/>
</dbReference>
<dbReference type="PIRSF" id="PIRSF000535">
    <property type="entry name" value="1PFK/6PFK/LacC"/>
    <property type="match status" value="1"/>
</dbReference>
<dbReference type="GO" id="GO:0009024">
    <property type="term" value="F:tagatose-6-phosphate kinase activity"/>
    <property type="evidence" value="ECO:0007669"/>
    <property type="project" value="UniProtKB-EC"/>
</dbReference>
<comment type="catalytic activity">
    <reaction evidence="6 8">
        <text>beta-D-fructose 1-phosphate + ATP = beta-D-fructose 1,6-bisphosphate + ADP + H(+)</text>
        <dbReference type="Rhea" id="RHEA:14213"/>
        <dbReference type="ChEBI" id="CHEBI:15378"/>
        <dbReference type="ChEBI" id="CHEBI:30616"/>
        <dbReference type="ChEBI" id="CHEBI:32966"/>
        <dbReference type="ChEBI" id="CHEBI:138881"/>
        <dbReference type="ChEBI" id="CHEBI:456216"/>
        <dbReference type="EC" id="2.7.1.56"/>
    </reaction>
</comment>
<reference evidence="10" key="1">
    <citation type="journal article" date="2021" name="Front. Microbiol.">
        <title>Presence and Characterization of a Novel cfr-Carrying Tn558 Transposon Derivative in Staphylococcus delphini Isolated From Retail Food.</title>
        <authorList>
            <person name="Zhang F."/>
            <person name="Wu S."/>
            <person name="Huang J."/>
            <person name="Yang R."/>
            <person name="Zhang J."/>
            <person name="Lei T."/>
            <person name="Dai J."/>
            <person name="Ding Y."/>
            <person name="Xue L."/>
            <person name="Wang J."/>
            <person name="Chen M."/>
            <person name="Wu Q."/>
        </authorList>
    </citation>
    <scope>NUCLEOTIDE SEQUENCE</scope>
    <source>
        <strain evidence="10">2794-1</strain>
    </source>
</reference>
<dbReference type="GO" id="GO:0005829">
    <property type="term" value="C:cytosol"/>
    <property type="evidence" value="ECO:0007669"/>
    <property type="project" value="TreeGrafter"/>
</dbReference>
<dbReference type="Proteomes" id="UP000675994">
    <property type="component" value="Chromosome"/>
</dbReference>
<comment type="similarity">
    <text evidence="1">Belongs to the carbohydrate kinase pfkB family.</text>
</comment>
<gene>
    <name evidence="10" type="primary">pfkB</name>
    <name evidence="10" type="ORF">IPU22_10735</name>
</gene>
<comment type="pathway">
    <text evidence="7">Carbohydrate metabolism; D-tagatose 6-phosphate degradation; D-glyceraldehyde 3-phosphate and glycerone phosphate from D-tagatose 6-phosphate: step 1/2.</text>
</comment>